<feature type="domain" description="HNH nuclease" evidence="1">
    <location>
        <begin position="53"/>
        <end position="107"/>
    </location>
</feature>
<gene>
    <name evidence="2" type="ORF">G8Z56_003714</name>
</gene>
<keyword evidence="2" id="KW-0378">Hydrolase</keyword>
<proteinExistence type="predicted"/>
<dbReference type="Pfam" id="PF01844">
    <property type="entry name" value="HNH"/>
    <property type="match status" value="1"/>
</dbReference>
<dbReference type="InterPro" id="IPR003615">
    <property type="entry name" value="HNH_nuc"/>
</dbReference>
<protein>
    <submittedName>
        <fullName evidence="2">HNH endonuclease</fullName>
    </submittedName>
</protein>
<dbReference type="GO" id="GO:0003676">
    <property type="term" value="F:nucleic acid binding"/>
    <property type="evidence" value="ECO:0007669"/>
    <property type="project" value="InterPro"/>
</dbReference>
<sequence>MPPRTPTPCRARGCAALVTNSGGYCDKHKGDGWKQHQAGRSRHQRGYGTDWDKLRSVIWARDKGLCQNHLRNGVVVPAYCVDHIKPKAHGGTDDQANLECLCKACHASKTAREGIR</sequence>
<reference evidence="2" key="2">
    <citation type="submission" date="2020-02" db="EMBL/GenBank/DDBJ databases">
        <authorList>
            <consortium name="NCBI Pathogen Detection Project"/>
        </authorList>
    </citation>
    <scope>NUCLEOTIDE SEQUENCE</scope>
    <source>
        <strain evidence="2">MA.1090600297</strain>
    </source>
</reference>
<dbReference type="AlphaFoldDB" id="A0A762BWR0"/>
<dbReference type="Gene3D" id="1.10.30.50">
    <property type="match status" value="1"/>
</dbReference>
<organism evidence="2">
    <name type="scientific">Salmonella enterica</name>
    <name type="common">Salmonella choleraesuis</name>
    <dbReference type="NCBI Taxonomy" id="28901"/>
    <lineage>
        <taxon>Bacteria</taxon>
        <taxon>Pseudomonadati</taxon>
        <taxon>Pseudomonadota</taxon>
        <taxon>Gammaproteobacteria</taxon>
        <taxon>Enterobacterales</taxon>
        <taxon>Enterobacteriaceae</taxon>
        <taxon>Salmonella</taxon>
    </lineage>
</organism>
<dbReference type="InterPro" id="IPR002711">
    <property type="entry name" value="HNH"/>
</dbReference>
<dbReference type="CDD" id="cd00085">
    <property type="entry name" value="HNHc"/>
    <property type="match status" value="1"/>
</dbReference>
<evidence type="ECO:0000259" key="1">
    <source>
        <dbReference type="SMART" id="SM00507"/>
    </source>
</evidence>
<keyword evidence="2" id="KW-0540">Nuclease</keyword>
<dbReference type="GO" id="GO:0008270">
    <property type="term" value="F:zinc ion binding"/>
    <property type="evidence" value="ECO:0007669"/>
    <property type="project" value="InterPro"/>
</dbReference>
<dbReference type="GO" id="GO:0004519">
    <property type="term" value="F:endonuclease activity"/>
    <property type="evidence" value="ECO:0007669"/>
    <property type="project" value="UniProtKB-KW"/>
</dbReference>
<dbReference type="SMART" id="SM00507">
    <property type="entry name" value="HNHc"/>
    <property type="match status" value="1"/>
</dbReference>
<name>A0A762BWR0_SALER</name>
<keyword evidence="2" id="KW-0255">Endonuclease</keyword>
<accession>A0A762BWR0</accession>
<evidence type="ECO:0000313" key="2">
    <source>
        <dbReference type="EMBL" id="HAG3504803.1"/>
    </source>
</evidence>
<dbReference type="EMBL" id="DAAYBQ010000017">
    <property type="protein sequence ID" value="HAG3504803.1"/>
    <property type="molecule type" value="Genomic_DNA"/>
</dbReference>
<comment type="caution">
    <text evidence="2">The sequence shown here is derived from an EMBL/GenBank/DDBJ whole genome shotgun (WGS) entry which is preliminary data.</text>
</comment>
<reference evidence="2" key="1">
    <citation type="journal article" date="2018" name="Genome Biol.">
        <title>SKESA: strategic k-mer extension for scrupulous assemblies.</title>
        <authorList>
            <person name="Souvorov A."/>
            <person name="Agarwala R."/>
            <person name="Lipman D.J."/>
        </authorList>
    </citation>
    <scope>NUCLEOTIDE SEQUENCE</scope>
    <source>
        <strain evidence="2">MA.1090600297</strain>
    </source>
</reference>